<dbReference type="InterPro" id="IPR058580">
    <property type="entry name" value="DUF2828"/>
</dbReference>
<dbReference type="InterPro" id="IPR011205">
    <property type="entry name" value="UCP015417_vWA"/>
</dbReference>
<protein>
    <submittedName>
        <fullName evidence="3">Uncharacterized protein</fullName>
    </submittedName>
</protein>
<dbReference type="InterPro" id="IPR056690">
    <property type="entry name" value="DUF7788"/>
</dbReference>
<dbReference type="EMBL" id="CAJNIZ010007919">
    <property type="protein sequence ID" value="CAE7262451.1"/>
    <property type="molecule type" value="Genomic_DNA"/>
</dbReference>
<dbReference type="Pfam" id="PF25043">
    <property type="entry name" value="DUF7788"/>
    <property type="match status" value="1"/>
</dbReference>
<feature type="domain" description="DUF7788" evidence="2">
    <location>
        <begin position="426"/>
        <end position="598"/>
    </location>
</feature>
<dbReference type="OrthoDB" id="1149618at2759"/>
<keyword evidence="4" id="KW-1185">Reference proteome</keyword>
<sequence length="802" mass="89329">RFVLVRAMHPQVEGRMSTCTTEVLLRRRLRCLDKEACSAMLRPSVGRGDVVQHIMTFVDPERPLADTAVGGKMFQDTGSANLDLFFQSVPQGKPQENVQLKGLLDKAWDESPEVCLKQIFLLGSRDGKQDRYSFYDAMVWLWHKDPATLLANLQLVPECNYWKGLLEVLARICEGPARSLQRDLALYSHYKRCKDAQADCKYRKRDAGLGEDGNFRPGSRLEMAAEALKRYDSDPVFRALFERVGQLFADQLRLDLAAMRRGQRVSLCAKWCPLLYHSFDRRTLICEGIARWLFPASLPQFAGCTERQYAYRARDLLRKQLSELGEYMKLPERLMCQQRWGEIHYKALPAACLTKHAKSFEKHDPVRFREFMDKVECGKVRVNTGALQPHEILRRAKASGTSEKILAQGQWRAMVDRVREAGQLQDCIAVCDVSGSMSWCEAAPGVTPMDVAIALSLLVAELASGLLAEQVITFHESPTMAALPATSNLAELVDFMRRLPAGGRTNFHKVFELLLEKQALPRKILVFSDMQFAAAGGNSTVLRQIQEKYRQAGRTMPELVFWNLVGSSGAPALATDAGVVLMSGFSSRMLKMVTESGQNPLAAFSKALDNPLCAKVRVVQDAADAQELLAGPEPSQHPFAADSAEVAQATAGGAAGLPTKRRRAQRAVMAKLATLPCRVAEAALVGKGGERIRQLRKALQDRMCQSLDAGRFRFWLDVQNRSLLATVEAAESSFTEQQLQTSLAELKSFIPRNVIYNKVRHALRIDGLPVPRRVSAVLGSLRNGKAVAIFLGRRGSRIRALQ</sequence>
<organism evidence="3 4">
    <name type="scientific">Symbiodinium pilosum</name>
    <name type="common">Dinoflagellate</name>
    <dbReference type="NCBI Taxonomy" id="2952"/>
    <lineage>
        <taxon>Eukaryota</taxon>
        <taxon>Sar</taxon>
        <taxon>Alveolata</taxon>
        <taxon>Dinophyceae</taxon>
        <taxon>Suessiales</taxon>
        <taxon>Symbiodiniaceae</taxon>
        <taxon>Symbiodinium</taxon>
    </lineage>
</organism>
<feature type="non-terminal residue" evidence="3">
    <location>
        <position position="1"/>
    </location>
</feature>
<accession>A0A812MGB6</accession>
<dbReference type="PANTHER" id="PTHR31373:SF27">
    <property type="entry name" value="TROVE DOMAIN-CONTAINING PROTEIN"/>
    <property type="match status" value="1"/>
</dbReference>
<dbReference type="SUPFAM" id="SSF53300">
    <property type="entry name" value="vWA-like"/>
    <property type="match status" value="1"/>
</dbReference>
<feature type="non-terminal residue" evidence="3">
    <location>
        <position position="802"/>
    </location>
</feature>
<evidence type="ECO:0000259" key="1">
    <source>
        <dbReference type="Pfam" id="PF11443"/>
    </source>
</evidence>
<dbReference type="AlphaFoldDB" id="A0A812MGB6"/>
<dbReference type="PANTHER" id="PTHR31373">
    <property type="entry name" value="OS06G0652100 PROTEIN"/>
    <property type="match status" value="1"/>
</dbReference>
<dbReference type="Gene3D" id="3.40.50.410">
    <property type="entry name" value="von Willebrand factor, type A domain"/>
    <property type="match status" value="1"/>
</dbReference>
<reference evidence="3" key="1">
    <citation type="submission" date="2021-02" db="EMBL/GenBank/DDBJ databases">
        <authorList>
            <person name="Dougan E. K."/>
            <person name="Rhodes N."/>
            <person name="Thang M."/>
            <person name="Chan C."/>
        </authorList>
    </citation>
    <scope>NUCLEOTIDE SEQUENCE</scope>
</reference>
<dbReference type="Proteomes" id="UP000649617">
    <property type="component" value="Unassembled WGS sequence"/>
</dbReference>
<dbReference type="Pfam" id="PF11443">
    <property type="entry name" value="DUF2828"/>
    <property type="match status" value="1"/>
</dbReference>
<feature type="domain" description="DUF2828" evidence="1">
    <location>
        <begin position="72"/>
        <end position="424"/>
    </location>
</feature>
<evidence type="ECO:0000259" key="2">
    <source>
        <dbReference type="Pfam" id="PF25043"/>
    </source>
</evidence>
<proteinExistence type="predicted"/>
<gene>
    <name evidence="3" type="ORF">SPIL2461_LOCUS5543</name>
</gene>
<comment type="caution">
    <text evidence="3">The sequence shown here is derived from an EMBL/GenBank/DDBJ whole genome shotgun (WGS) entry which is preliminary data.</text>
</comment>
<evidence type="ECO:0000313" key="4">
    <source>
        <dbReference type="Proteomes" id="UP000649617"/>
    </source>
</evidence>
<name>A0A812MGB6_SYMPI</name>
<dbReference type="InterPro" id="IPR036465">
    <property type="entry name" value="vWFA_dom_sf"/>
</dbReference>
<evidence type="ECO:0000313" key="3">
    <source>
        <dbReference type="EMBL" id="CAE7262451.1"/>
    </source>
</evidence>